<dbReference type="EMBL" id="JAFBBO010000001">
    <property type="protein sequence ID" value="MBM7477469.1"/>
    <property type="molecule type" value="Genomic_DNA"/>
</dbReference>
<dbReference type="InterPro" id="IPR022742">
    <property type="entry name" value="Hydrolase_4"/>
</dbReference>
<keyword evidence="2" id="KW-0378">Hydrolase</keyword>
<dbReference type="Pfam" id="PF12146">
    <property type="entry name" value="Hydrolase_4"/>
    <property type="match status" value="1"/>
</dbReference>
<dbReference type="GO" id="GO:0016787">
    <property type="term" value="F:hydrolase activity"/>
    <property type="evidence" value="ECO:0007669"/>
    <property type="project" value="UniProtKB-KW"/>
</dbReference>
<dbReference type="Gene3D" id="3.40.50.1820">
    <property type="entry name" value="alpha/beta hydrolase"/>
    <property type="match status" value="1"/>
</dbReference>
<gene>
    <name evidence="2" type="ORF">JOD49_000389</name>
</gene>
<dbReference type="Proteomes" id="UP000698059">
    <property type="component" value="Unassembled WGS sequence"/>
</dbReference>
<comment type="caution">
    <text evidence="2">The sequence shown here is derived from an EMBL/GenBank/DDBJ whole genome shotgun (WGS) entry which is preliminary data.</text>
</comment>
<evidence type="ECO:0000313" key="2">
    <source>
        <dbReference type="EMBL" id="MBM7477469.1"/>
    </source>
</evidence>
<dbReference type="SUPFAM" id="SSF53474">
    <property type="entry name" value="alpha/beta-Hydrolases"/>
    <property type="match status" value="1"/>
</dbReference>
<dbReference type="InterPro" id="IPR053145">
    <property type="entry name" value="AB_hydrolase_Est10"/>
</dbReference>
<protein>
    <submittedName>
        <fullName evidence="2">Alpha-beta hydrolase superfamily lysophospholipase</fullName>
    </submittedName>
</protein>
<organism evidence="2 3">
    <name type="scientific">Oerskovia jenensis</name>
    <dbReference type="NCBI Taxonomy" id="162169"/>
    <lineage>
        <taxon>Bacteria</taxon>
        <taxon>Bacillati</taxon>
        <taxon>Actinomycetota</taxon>
        <taxon>Actinomycetes</taxon>
        <taxon>Micrococcales</taxon>
        <taxon>Cellulomonadaceae</taxon>
        <taxon>Oerskovia</taxon>
    </lineage>
</organism>
<feature type="domain" description="Serine aminopeptidase S33" evidence="1">
    <location>
        <begin position="62"/>
        <end position="297"/>
    </location>
</feature>
<dbReference type="InterPro" id="IPR029058">
    <property type="entry name" value="AB_hydrolase_fold"/>
</dbReference>
<evidence type="ECO:0000313" key="3">
    <source>
        <dbReference type="Proteomes" id="UP000698059"/>
    </source>
</evidence>
<dbReference type="RefSeq" id="WP_307822317.1">
    <property type="nucleotide sequence ID" value="NZ_BAAAVF010000024.1"/>
</dbReference>
<keyword evidence="3" id="KW-1185">Reference proteome</keyword>
<sequence length="341" mass="36131">MRNKNPRRSVLALALALVGVVALVTSIALVGNSFRFTQRAVTIPGLDGDLAGVLTLPDDGTARGLVVMVHGDGPVEATQNGLYAPWFEAAADVGFATLSWSKPGTGGSDGDWLAQSMDDRAAEVSAALDWAQGDDDVPTDTVVLWGASQAGWVLPKITSAREDIDGVVAVGTAINWLRQGRFNLLAQLEHDAAGPQERELAIAESDQTRGLLERGGSYEEYLASTSSLDPMTEERWGFVQRNFDADATEDLIASAARAIPVHLMAGTHDRNVDVAETESTYRSIFGSSLTVTLVDGAHSLARPLMEDNDLVGVLTGIIWPRALLAPGTTSDYGAFLSGVGR</sequence>
<accession>A0ABS2LBB5</accession>
<evidence type="ECO:0000259" key="1">
    <source>
        <dbReference type="Pfam" id="PF12146"/>
    </source>
</evidence>
<proteinExistence type="predicted"/>
<dbReference type="PANTHER" id="PTHR43265">
    <property type="entry name" value="ESTERASE ESTD"/>
    <property type="match status" value="1"/>
</dbReference>
<dbReference type="PANTHER" id="PTHR43265:SF1">
    <property type="entry name" value="ESTERASE ESTD"/>
    <property type="match status" value="1"/>
</dbReference>
<reference evidence="2 3" key="1">
    <citation type="submission" date="2021-01" db="EMBL/GenBank/DDBJ databases">
        <title>Sequencing the genomes of 1000 actinobacteria strains.</title>
        <authorList>
            <person name="Klenk H.-P."/>
        </authorList>
    </citation>
    <scope>NUCLEOTIDE SEQUENCE [LARGE SCALE GENOMIC DNA]</scope>
    <source>
        <strain evidence="2 3">DSM 46000</strain>
    </source>
</reference>
<name>A0ABS2LBB5_9CELL</name>